<dbReference type="PANTHER" id="PTHR10621">
    <property type="entry name" value="UV EXCISION REPAIR PROTEIN RAD23"/>
    <property type="match status" value="1"/>
</dbReference>
<dbReference type="InterPro" id="IPR029071">
    <property type="entry name" value="Ubiquitin-like_domsf"/>
</dbReference>
<evidence type="ECO:0000259" key="3">
    <source>
        <dbReference type="PROSITE" id="PS50053"/>
    </source>
</evidence>
<dbReference type="Proteomes" id="UP001489004">
    <property type="component" value="Unassembled WGS sequence"/>
</dbReference>
<dbReference type="InterPro" id="IPR000626">
    <property type="entry name" value="Ubiquitin-like_dom"/>
</dbReference>
<keyword evidence="5" id="KW-1185">Reference proteome</keyword>
<gene>
    <name evidence="4" type="ORF">WJX72_011968</name>
</gene>
<dbReference type="InterPro" id="IPR009060">
    <property type="entry name" value="UBA-like_sf"/>
</dbReference>
<dbReference type="Pfam" id="PF00627">
    <property type="entry name" value="UBA"/>
    <property type="match status" value="1"/>
</dbReference>
<feature type="domain" description="UBA" evidence="2">
    <location>
        <begin position="181"/>
        <end position="224"/>
    </location>
</feature>
<feature type="domain" description="Ubiquitin-like" evidence="3">
    <location>
        <begin position="2"/>
        <end position="79"/>
    </location>
</feature>
<dbReference type="CDD" id="cd14280">
    <property type="entry name" value="UBA1_Rad23_like"/>
    <property type="match status" value="1"/>
</dbReference>
<protein>
    <recommendedName>
        <fullName evidence="6">UV excision repair protein RAD23</fullName>
    </recommendedName>
</protein>
<dbReference type="GO" id="GO:0043161">
    <property type="term" value="P:proteasome-mediated ubiquitin-dependent protein catabolic process"/>
    <property type="evidence" value="ECO:0007669"/>
    <property type="project" value="TreeGrafter"/>
</dbReference>
<dbReference type="FunFam" id="1.10.8.10:FF:000003">
    <property type="entry name" value="UV excision repair protein RAD23 homolog"/>
    <property type="match status" value="1"/>
</dbReference>
<dbReference type="Gene3D" id="3.10.20.90">
    <property type="entry name" value="Phosphatidylinositol 3-kinase Catalytic Subunit, Chain A, domain 1"/>
    <property type="match status" value="1"/>
</dbReference>
<comment type="caution">
    <text evidence="4">The sequence shown here is derived from an EMBL/GenBank/DDBJ whole genome shotgun (WGS) entry which is preliminary data.</text>
</comment>
<dbReference type="AlphaFoldDB" id="A0AAW1P1W7"/>
<dbReference type="InterPro" id="IPR015940">
    <property type="entry name" value="UBA"/>
</dbReference>
<dbReference type="SUPFAM" id="SSF46934">
    <property type="entry name" value="UBA-like"/>
    <property type="match status" value="1"/>
</dbReference>
<proteinExistence type="predicted"/>
<evidence type="ECO:0000313" key="5">
    <source>
        <dbReference type="Proteomes" id="UP001489004"/>
    </source>
</evidence>
<dbReference type="SUPFAM" id="SSF54236">
    <property type="entry name" value="Ubiquitin-like"/>
    <property type="match status" value="1"/>
</dbReference>
<accession>A0AAW1P1W7</accession>
<dbReference type="PROSITE" id="PS50053">
    <property type="entry name" value="UBIQUITIN_2"/>
    <property type="match status" value="1"/>
</dbReference>
<evidence type="ECO:0000256" key="1">
    <source>
        <dbReference type="SAM" id="MobiDB-lite"/>
    </source>
</evidence>
<evidence type="ECO:0000313" key="4">
    <source>
        <dbReference type="EMBL" id="KAK9803312.1"/>
    </source>
</evidence>
<dbReference type="SMART" id="SM00213">
    <property type="entry name" value="UBQ"/>
    <property type="match status" value="1"/>
</dbReference>
<dbReference type="EMBL" id="JALJOR010000022">
    <property type="protein sequence ID" value="KAK9803312.1"/>
    <property type="molecule type" value="Genomic_DNA"/>
</dbReference>
<dbReference type="GO" id="GO:0031593">
    <property type="term" value="F:polyubiquitin modification-dependent protein binding"/>
    <property type="evidence" value="ECO:0007669"/>
    <property type="project" value="TreeGrafter"/>
</dbReference>
<dbReference type="GO" id="GO:0043130">
    <property type="term" value="F:ubiquitin binding"/>
    <property type="evidence" value="ECO:0007669"/>
    <property type="project" value="TreeGrafter"/>
</dbReference>
<dbReference type="GO" id="GO:0005654">
    <property type="term" value="C:nucleoplasm"/>
    <property type="evidence" value="ECO:0007669"/>
    <property type="project" value="TreeGrafter"/>
</dbReference>
<dbReference type="PROSITE" id="PS50030">
    <property type="entry name" value="UBA"/>
    <property type="match status" value="1"/>
</dbReference>
<name>A0AAW1P1W7_9CHLO</name>
<dbReference type="SMART" id="SM00165">
    <property type="entry name" value="UBA"/>
    <property type="match status" value="1"/>
</dbReference>
<evidence type="ECO:0008006" key="6">
    <source>
        <dbReference type="Google" id="ProtNLM"/>
    </source>
</evidence>
<reference evidence="4 5" key="1">
    <citation type="journal article" date="2024" name="Nat. Commun.">
        <title>Phylogenomics reveals the evolutionary origins of lichenization in chlorophyte algae.</title>
        <authorList>
            <person name="Puginier C."/>
            <person name="Libourel C."/>
            <person name="Otte J."/>
            <person name="Skaloud P."/>
            <person name="Haon M."/>
            <person name="Grisel S."/>
            <person name="Petersen M."/>
            <person name="Berrin J.G."/>
            <person name="Delaux P.M."/>
            <person name="Dal Grande F."/>
            <person name="Keller J."/>
        </authorList>
    </citation>
    <scope>NUCLEOTIDE SEQUENCE [LARGE SCALE GENOMIC DNA]</scope>
    <source>
        <strain evidence="4 5">SAG 2043</strain>
    </source>
</reference>
<dbReference type="Pfam" id="PF00240">
    <property type="entry name" value="ubiquitin"/>
    <property type="match status" value="1"/>
</dbReference>
<sequence>MVKVTFKTVQGKNFSLDFEDTTKISDAKKRIEEDQGATYPADNQVVIFQGKVLKDDTTLADNKVSENGFLVVMIQSAFGGLDASGRLLSARILSDIGWQAKAKPAAAAGSSTSAVATPAPPAAAATPAAPSSAAPTPAAPTPAAATAAPATAAATPAPAAAAAAPAAGGRIDYSTAASNMAIGPQLQATINSIQEMGFERVEIIRALRAAFNNPERAVEYLMTGIPAGVEQPQAAAPPPASGAPAAGALAGAGAAVPQQPAAAAGPNAQPLDMFPQVKSWGACVPT</sequence>
<organism evidence="4 5">
    <name type="scientific">[Myrmecia] bisecta</name>
    <dbReference type="NCBI Taxonomy" id="41462"/>
    <lineage>
        <taxon>Eukaryota</taxon>
        <taxon>Viridiplantae</taxon>
        <taxon>Chlorophyta</taxon>
        <taxon>core chlorophytes</taxon>
        <taxon>Trebouxiophyceae</taxon>
        <taxon>Trebouxiales</taxon>
        <taxon>Trebouxiaceae</taxon>
        <taxon>Myrmecia</taxon>
    </lineage>
</organism>
<dbReference type="GO" id="GO:0005829">
    <property type="term" value="C:cytosol"/>
    <property type="evidence" value="ECO:0007669"/>
    <property type="project" value="TreeGrafter"/>
</dbReference>
<evidence type="ECO:0000259" key="2">
    <source>
        <dbReference type="PROSITE" id="PS50030"/>
    </source>
</evidence>
<dbReference type="GO" id="GO:0070628">
    <property type="term" value="F:proteasome binding"/>
    <property type="evidence" value="ECO:0007669"/>
    <property type="project" value="TreeGrafter"/>
</dbReference>
<feature type="region of interest" description="Disordered" evidence="1">
    <location>
        <begin position="112"/>
        <end position="143"/>
    </location>
</feature>
<dbReference type="Gene3D" id="1.10.8.10">
    <property type="entry name" value="DNA helicase RuvA subunit, C-terminal domain"/>
    <property type="match status" value="1"/>
</dbReference>
<dbReference type="PANTHER" id="PTHR10621:SF0">
    <property type="entry name" value="UV EXCISION REPAIR PROTEIN RAD23"/>
    <property type="match status" value="1"/>
</dbReference>
<dbReference type="CDD" id="cd01805">
    <property type="entry name" value="Ubl_Rad23"/>
    <property type="match status" value="1"/>
</dbReference>